<accession>A0A0H3DVT8</accession>
<sequence>MTSSPFQFTRGRRCSYCGSLTHIVQFCPKTYAGRSNIESRERVKQLVNSTRNQ</sequence>
<evidence type="ECO:0000313" key="1">
    <source>
        <dbReference type="EMBL" id="ADM43374.1"/>
    </source>
</evidence>
<keyword evidence="1" id="KW-0614">Plasmid</keyword>
<name>A0A0H3DVT8_EDWTF</name>
<reference evidence="1 2" key="2">
    <citation type="journal article" date="2011" name="BMC Immunol.">
        <title>Comparison of static immersion and intravenous injection systems for exposure of zebrafish embryos to the natural pathogen Edwardsiella tarda.</title>
        <authorList>
            <person name="van Soest J.J."/>
            <person name="Stockhammer O.W."/>
            <person name="Ordas A."/>
            <person name="Bloemberg G.V."/>
            <person name="Spaink H.P."/>
            <person name="Meijer A.H."/>
        </authorList>
    </citation>
    <scope>NUCLEOTIDE SEQUENCE [LARGE SCALE GENOMIC DNA]</scope>
    <source>
        <strain evidence="1 2">FL6-60</strain>
        <plasmid evidence="1">pFL6-60</plasmid>
    </source>
</reference>
<dbReference type="AlphaFoldDB" id="A0A0H3DVT8"/>
<dbReference type="HOGENOM" id="CLU_3006945_0_0_6"/>
<dbReference type="Proteomes" id="UP000002230">
    <property type="component" value="Plasmid pFL6-60"/>
</dbReference>
<reference evidence="2" key="1">
    <citation type="submission" date="2010-08" db="EMBL/GenBank/DDBJ databases">
        <title>Genome comparisons of Edwardsiella bacteria analysed using deep sequencing technology.</title>
        <authorList>
            <person name="van Soest J.J."/>
            <person name="Henkel C.V."/>
            <person name="Jansen H.J."/>
            <person name="van den Hondel C.A.M.J.J."/>
            <person name="Bloemberg G.V."/>
            <person name="Meijer A.H."/>
            <person name="Spaink H.P."/>
        </authorList>
    </citation>
    <scope>NUCLEOTIDE SEQUENCE [LARGE SCALE GENOMIC DNA]</scope>
    <source>
        <strain evidence="2">FL6-60</strain>
        <plasmid evidence="2">pFL6-60</plasmid>
    </source>
</reference>
<organism evidence="1 2">
    <name type="scientific">Edwardsiella tarda (strain FL6-60)</name>
    <dbReference type="NCBI Taxonomy" id="718251"/>
    <lineage>
        <taxon>Bacteria</taxon>
        <taxon>Pseudomonadati</taxon>
        <taxon>Pseudomonadota</taxon>
        <taxon>Gammaproteobacteria</taxon>
        <taxon>Enterobacterales</taxon>
        <taxon>Hafniaceae</taxon>
        <taxon>Edwardsiella</taxon>
    </lineage>
</organism>
<proteinExistence type="predicted"/>
<dbReference type="EMBL" id="CP002155">
    <property type="protein sequence ID" value="ADM43374.1"/>
    <property type="molecule type" value="Genomic_DNA"/>
</dbReference>
<protein>
    <submittedName>
        <fullName evidence="1">Uncharacterized protein</fullName>
    </submittedName>
</protein>
<gene>
    <name evidence="1" type="ordered locus">ETAF_ple058</name>
</gene>
<evidence type="ECO:0000313" key="2">
    <source>
        <dbReference type="Proteomes" id="UP000002230"/>
    </source>
</evidence>
<dbReference type="KEGG" id="etd:ETAF_ple058"/>
<geneLocation type="plasmid" evidence="1 2">
    <name>pFL6-60</name>
</geneLocation>
<keyword evidence="2" id="KW-1185">Reference proteome</keyword>